<dbReference type="AlphaFoldDB" id="A0A7U3WBF6"/>
<proteinExistence type="predicted"/>
<dbReference type="RefSeq" id="WP_198063709.1">
    <property type="nucleotide sequence ID" value="NZ_CP065856.1"/>
</dbReference>
<feature type="transmembrane region" description="Helical" evidence="1">
    <location>
        <begin position="106"/>
        <end position="139"/>
    </location>
</feature>
<evidence type="ECO:0000313" key="3">
    <source>
        <dbReference type="Proteomes" id="UP000595001"/>
    </source>
</evidence>
<feature type="transmembrane region" description="Helical" evidence="1">
    <location>
        <begin position="78"/>
        <end position="100"/>
    </location>
</feature>
<dbReference type="KEGG" id="hlt:I7X12_10225"/>
<dbReference type="EMBL" id="CP065856">
    <property type="protein sequence ID" value="QPV64951.1"/>
    <property type="molecule type" value="Genomic_DNA"/>
</dbReference>
<keyword evidence="3" id="KW-1185">Reference proteome</keyword>
<organism evidence="2 3">
    <name type="scientific">Halosimplex litoreum</name>
    <dbReference type="NCBI Taxonomy" id="1198301"/>
    <lineage>
        <taxon>Archaea</taxon>
        <taxon>Methanobacteriati</taxon>
        <taxon>Methanobacteriota</taxon>
        <taxon>Stenosarchaea group</taxon>
        <taxon>Halobacteria</taxon>
        <taxon>Halobacteriales</taxon>
        <taxon>Haloarculaceae</taxon>
        <taxon>Halosimplex</taxon>
    </lineage>
</organism>
<keyword evidence="1" id="KW-1133">Transmembrane helix</keyword>
<evidence type="ECO:0000256" key="1">
    <source>
        <dbReference type="SAM" id="Phobius"/>
    </source>
</evidence>
<gene>
    <name evidence="2" type="ORF">I7X12_10225</name>
</gene>
<feature type="transmembrane region" description="Helical" evidence="1">
    <location>
        <begin position="43"/>
        <end position="66"/>
    </location>
</feature>
<dbReference type="GeneID" id="60588872"/>
<dbReference type="InterPro" id="IPR040493">
    <property type="entry name" value="DUF5518"/>
</dbReference>
<dbReference type="Pfam" id="PF17647">
    <property type="entry name" value="DUF5518"/>
    <property type="match status" value="1"/>
</dbReference>
<dbReference type="OrthoDB" id="271975at2157"/>
<reference evidence="2 3" key="1">
    <citation type="submission" date="2020-12" db="EMBL/GenBank/DDBJ databases">
        <title>Halosimplex halophilum sp. nov. and Halosimplex salinum sp. nov., two new members of the genus Halosimplex.</title>
        <authorList>
            <person name="Cui H.L."/>
        </authorList>
    </citation>
    <scope>NUCLEOTIDE SEQUENCE [LARGE SCALE GENOMIC DNA]</scope>
    <source>
        <strain evidence="2 3">YGH94</strain>
    </source>
</reference>
<evidence type="ECO:0000313" key="2">
    <source>
        <dbReference type="EMBL" id="QPV64951.1"/>
    </source>
</evidence>
<name>A0A7U3WBF6_9EURY</name>
<accession>A0A7U3WBF6</accession>
<keyword evidence="1" id="KW-0472">Membrane</keyword>
<keyword evidence="1" id="KW-0812">Transmembrane</keyword>
<sequence length="154" mass="15128">MTAIRGILLTAFDERWRPATLAGLASVPFTVAASWDGVGDPTVVAGGTVSGLALVVAAVAAGYYYGDRRAGPRAVGTRVGLAGSIGVVVVYLANAAVTVATSPASFAAVVAVLAAPVVVALGAALSVLVAVLGAAAGDWLGRRTGRGRRADPTG</sequence>
<protein>
    <submittedName>
        <fullName evidence="2">DUF5518 domain-containing protein</fullName>
    </submittedName>
</protein>
<dbReference type="Proteomes" id="UP000595001">
    <property type="component" value="Chromosome"/>
</dbReference>